<evidence type="ECO:0000313" key="3">
    <source>
        <dbReference type="Proteomes" id="UP000007129"/>
    </source>
</evidence>
<dbReference type="HOGENOM" id="CLU_347128_0_0_1"/>
<evidence type="ECO:0000256" key="1">
    <source>
        <dbReference type="SAM" id="MobiDB-lite"/>
    </source>
</evidence>
<protein>
    <submittedName>
        <fullName evidence="2">Uncharacterized protein</fullName>
    </submittedName>
</protein>
<comment type="caution">
    <text evidence="2">The sequence shown here is derived from an EMBL/GenBank/DDBJ whole genome shotgun (WGS) entry which is preliminary data.</text>
</comment>
<sequence length="846" mass="95427">MIRQSSRSSWCWPRRLCLTRTKRLTLTRYRKPCIASHVQTVLHRCHLPTPSIYHELPLFCFRSLTLSHDRRTHKLLMLAIRNMANVHTLRIVYGHYFLSYGLIWGFMHPHRPRNISLKRLWLENNSLAMPQAGPIGSSHWPDVSGLTSLRIRRLSYLNDTTQDNVMMEGMTLSRGNVRRKLLQNGLGGEYTTTIDKVLPDGIMSHMSVSEAVRLDNIIYDGLPEVKDFLDCTHVPEDMQMESSRPAIPADFLMTLLGDTTSTLSSLNLDMLLSHDAYRSRDEALVRNMLSHLSQLRFPNLRAFQMRNIMTPWTSLPRGTYLLDRIEAPHVNAPPAIDFLDFMEAHPNVKCLAWPMESFFSHQRAYGETAAQQERIISNLARTLTELRVDTTFRFDTDTINPGDLHSATGAVARRWRFITNFASRMMKVEHLKMEGGIPREEKHETVRALWKCPLSKVVMITNASPIGNSWGSTDLFPVATEDEWDLSEEDLNALKETASKPPTPPGQDFEFIPQYDWLRPSLMLHTVACFHADTVTELKFCGYVGAPILFAPTELSHPLLLPLRHFHNLRNLTMSMWLDTNFEGSHRDEEIIQFWINTRDPDTTALVAIIPDDSSDSDFNIEDSGDEDAGESQHRRVRNRAVTPPGAADPELQFYQQIQQHIADNPDDPFPLPDDHQEFPLSSQQPSAFAASAHPTPSASIALAPNHDNPQPITHHLVAVTADPVTGPEPVLASSRPLSWPRRLHSLYAPRAIAAQVARQIGPYLSQQAKGAAGGVVVRASFCLGHANGWGTVFDIDIGVGLGEGNVSPGAGGAGTGEGKVLWWEGPREEAERRRWWGKARARRWF</sequence>
<dbReference type="VEuPathDB" id="FungiDB:MPH_11240"/>
<gene>
    <name evidence="2" type="ORF">MPH_11240</name>
</gene>
<name>K2RFS9_MACPH</name>
<reference evidence="2 3" key="1">
    <citation type="journal article" date="2012" name="BMC Genomics">
        <title>Tools to kill: Genome of one of the most destructive plant pathogenic fungi Macrophomina phaseolina.</title>
        <authorList>
            <person name="Islam M.S."/>
            <person name="Haque M.S."/>
            <person name="Islam M.M."/>
            <person name="Emdad E.M."/>
            <person name="Halim A."/>
            <person name="Hossen Q.M.M."/>
            <person name="Hossain M.Z."/>
            <person name="Ahmed B."/>
            <person name="Rahim S."/>
            <person name="Rahman M.S."/>
            <person name="Alam M.M."/>
            <person name="Hou S."/>
            <person name="Wan X."/>
            <person name="Saito J.A."/>
            <person name="Alam M."/>
        </authorList>
    </citation>
    <scope>NUCLEOTIDE SEQUENCE [LARGE SCALE GENOMIC DNA]</scope>
    <source>
        <strain evidence="2 3">MS6</strain>
    </source>
</reference>
<feature type="compositionally biased region" description="Low complexity" evidence="1">
    <location>
        <begin position="682"/>
        <end position="693"/>
    </location>
</feature>
<organism evidence="2 3">
    <name type="scientific">Macrophomina phaseolina (strain MS6)</name>
    <name type="common">Charcoal rot fungus</name>
    <dbReference type="NCBI Taxonomy" id="1126212"/>
    <lineage>
        <taxon>Eukaryota</taxon>
        <taxon>Fungi</taxon>
        <taxon>Dikarya</taxon>
        <taxon>Ascomycota</taxon>
        <taxon>Pezizomycotina</taxon>
        <taxon>Dothideomycetes</taxon>
        <taxon>Dothideomycetes incertae sedis</taxon>
        <taxon>Botryosphaeriales</taxon>
        <taxon>Botryosphaeriaceae</taxon>
        <taxon>Macrophomina</taxon>
    </lineage>
</organism>
<dbReference type="eggNOG" id="ENOG502SK3M">
    <property type="taxonomic scope" value="Eukaryota"/>
</dbReference>
<proteinExistence type="predicted"/>
<dbReference type="STRING" id="1126212.K2RFS9"/>
<accession>K2RFS9</accession>
<feature type="region of interest" description="Disordered" evidence="1">
    <location>
        <begin position="615"/>
        <end position="648"/>
    </location>
</feature>
<dbReference type="AlphaFoldDB" id="K2RFS9"/>
<dbReference type="EMBL" id="AHHD01000467">
    <property type="protein sequence ID" value="EKG11747.1"/>
    <property type="molecule type" value="Genomic_DNA"/>
</dbReference>
<feature type="region of interest" description="Disordered" evidence="1">
    <location>
        <begin position="663"/>
        <end position="710"/>
    </location>
</feature>
<evidence type="ECO:0000313" key="2">
    <source>
        <dbReference type="EMBL" id="EKG11747.1"/>
    </source>
</evidence>
<feature type="compositionally biased region" description="Acidic residues" evidence="1">
    <location>
        <begin position="615"/>
        <end position="630"/>
    </location>
</feature>
<dbReference type="InParanoid" id="K2RFS9"/>
<dbReference type="Proteomes" id="UP000007129">
    <property type="component" value="Unassembled WGS sequence"/>
</dbReference>
<dbReference type="OrthoDB" id="47801at2759"/>